<comment type="caution">
    <text evidence="1">The sequence shown here is derived from an EMBL/GenBank/DDBJ whole genome shotgun (WGS) entry which is preliminary data.</text>
</comment>
<protein>
    <submittedName>
        <fullName evidence="1">3357_t:CDS:1</fullName>
    </submittedName>
</protein>
<evidence type="ECO:0000313" key="2">
    <source>
        <dbReference type="Proteomes" id="UP000789405"/>
    </source>
</evidence>
<gene>
    <name evidence="1" type="ORF">DERYTH_LOCUS17563</name>
</gene>
<proteinExistence type="predicted"/>
<sequence length="755" mass="87496">ILEELNQIRPILKDELVEINIVDKLTNEIQQIFEKLSKSSSIENVGTKLIDHLERLKLLAHEEAYLKRKEFISFLTNSSNKIKILFKNGINTEEEINRRARVLGSCFHPDRTKNPKCPYVLHEIFKSQGDELFKLISEFKEHLLNKLKKTLEIEDHEKYGNELWRITIDYNNASKGQWDKLKVLKKDDIKELSSELLKQNSMHMGELAFYQYRAACKIADKAKLLKKQVKLRGYMALCLYFTNKFLEAPLYTLAALLLQMKSNNVTQQEINEAKKIFVKVNGGREERERNEDGMSSDSSESDFNNSMALIRVNDQGITFNDREIIQITLAYTVAKLFVKAERSLVRFQTSYKEILRAKRCTFSYKKGQEIFKKITIRENLNKIMKQALSAYDDEKYQEFINVLSEEYDDENHKRLLNWCDKFGITRIVDMVSGRMEAKKLDKLTSELRSQGIYEFFKGACSKLKDSILEEIRNIARINIAILTITEFSMDAYQEAIETVEEVRKSVLSDIDTPLFITFPVETKSATAVDINYLNNQQSFNQDKYYQAIYFERLAEKEAKINKLKSLSHWQSAQENYNIAREINPDNLIYSFGYARCLLKLSKYTQVIKLSDTCPALNSSSKYLNLCSVAYFKQKKHADAMICNSEALNLDPGNHSAGKHRELVKKLNINNIGEHHINRYKNKLIYETDYLKNSHSNESPVYNILSIDGGGIRAGTSTGGIIAAGLSAPKFESIYINDEIEYRYLNSTQYFQLRNY</sequence>
<organism evidence="1 2">
    <name type="scientific">Dentiscutata erythropus</name>
    <dbReference type="NCBI Taxonomy" id="1348616"/>
    <lineage>
        <taxon>Eukaryota</taxon>
        <taxon>Fungi</taxon>
        <taxon>Fungi incertae sedis</taxon>
        <taxon>Mucoromycota</taxon>
        <taxon>Glomeromycotina</taxon>
        <taxon>Glomeromycetes</taxon>
        <taxon>Diversisporales</taxon>
        <taxon>Gigasporaceae</taxon>
        <taxon>Dentiscutata</taxon>
    </lineage>
</organism>
<dbReference type="InterPro" id="IPR011990">
    <property type="entry name" value="TPR-like_helical_dom_sf"/>
</dbReference>
<dbReference type="Gene3D" id="3.40.1090.10">
    <property type="entry name" value="Cytosolic phospholipase A2 catalytic domain"/>
    <property type="match status" value="1"/>
</dbReference>
<dbReference type="OrthoDB" id="1658288at2759"/>
<name>A0A9N9NRY1_9GLOM</name>
<keyword evidence="2" id="KW-1185">Reference proteome</keyword>
<reference evidence="1" key="1">
    <citation type="submission" date="2021-06" db="EMBL/GenBank/DDBJ databases">
        <authorList>
            <person name="Kallberg Y."/>
            <person name="Tangrot J."/>
            <person name="Rosling A."/>
        </authorList>
    </citation>
    <scope>NUCLEOTIDE SEQUENCE</scope>
    <source>
        <strain evidence="1">MA453B</strain>
    </source>
</reference>
<evidence type="ECO:0000313" key="1">
    <source>
        <dbReference type="EMBL" id="CAG8758330.1"/>
    </source>
</evidence>
<dbReference type="Proteomes" id="UP000789405">
    <property type="component" value="Unassembled WGS sequence"/>
</dbReference>
<dbReference type="SUPFAM" id="SSF48452">
    <property type="entry name" value="TPR-like"/>
    <property type="match status" value="1"/>
</dbReference>
<dbReference type="EMBL" id="CAJVPY010016700">
    <property type="protein sequence ID" value="CAG8758330.1"/>
    <property type="molecule type" value="Genomic_DNA"/>
</dbReference>
<feature type="non-terminal residue" evidence="1">
    <location>
        <position position="755"/>
    </location>
</feature>
<accession>A0A9N9NRY1</accession>
<dbReference type="Gene3D" id="1.25.40.10">
    <property type="entry name" value="Tetratricopeptide repeat domain"/>
    <property type="match status" value="1"/>
</dbReference>
<dbReference type="AlphaFoldDB" id="A0A9N9NRY1"/>